<dbReference type="AlphaFoldDB" id="A0A6C0LEE5"/>
<accession>A0A6C0LEE5</accession>
<proteinExistence type="predicted"/>
<sequence>MEKANNKPEGKPETKPKTKDEKENIYNNLEKYIESNIEKKLNSLMETLPEKLPKEPTVAGYHNLTILQLYKNTLGTLIDIINDITEAYDKYDYLDTNNYIYIIIGILMKDGRKLYVGIIFVFLSFIIYFIDGASV</sequence>
<protein>
    <submittedName>
        <fullName evidence="3">Uncharacterized protein</fullName>
    </submittedName>
</protein>
<evidence type="ECO:0000313" key="3">
    <source>
        <dbReference type="EMBL" id="QHU27934.1"/>
    </source>
</evidence>
<evidence type="ECO:0000256" key="2">
    <source>
        <dbReference type="SAM" id="Phobius"/>
    </source>
</evidence>
<dbReference type="EMBL" id="MN740465">
    <property type="protein sequence ID" value="QHU27934.1"/>
    <property type="molecule type" value="Genomic_DNA"/>
</dbReference>
<evidence type="ECO:0000256" key="1">
    <source>
        <dbReference type="SAM" id="MobiDB-lite"/>
    </source>
</evidence>
<reference evidence="3" key="1">
    <citation type="journal article" date="2020" name="Nature">
        <title>Giant virus diversity and host interactions through global metagenomics.</title>
        <authorList>
            <person name="Schulz F."/>
            <person name="Roux S."/>
            <person name="Paez-Espino D."/>
            <person name="Jungbluth S."/>
            <person name="Walsh D.A."/>
            <person name="Denef V.J."/>
            <person name="McMahon K.D."/>
            <person name="Konstantinidis K.T."/>
            <person name="Eloe-Fadrosh E.A."/>
            <person name="Kyrpides N.C."/>
            <person name="Woyke T."/>
        </authorList>
    </citation>
    <scope>NUCLEOTIDE SEQUENCE</scope>
    <source>
        <strain evidence="3">GVMAG-M-3300027769-26</strain>
    </source>
</reference>
<keyword evidence="2" id="KW-1133">Transmembrane helix</keyword>
<name>A0A6C0LEE5_9ZZZZ</name>
<organism evidence="3">
    <name type="scientific">viral metagenome</name>
    <dbReference type="NCBI Taxonomy" id="1070528"/>
    <lineage>
        <taxon>unclassified sequences</taxon>
        <taxon>metagenomes</taxon>
        <taxon>organismal metagenomes</taxon>
    </lineage>
</organism>
<feature type="region of interest" description="Disordered" evidence="1">
    <location>
        <begin position="1"/>
        <end position="23"/>
    </location>
</feature>
<keyword evidence="2" id="KW-0812">Transmembrane</keyword>
<feature type="transmembrane region" description="Helical" evidence="2">
    <location>
        <begin position="114"/>
        <end position="130"/>
    </location>
</feature>
<keyword evidence="2" id="KW-0472">Membrane</keyword>